<dbReference type="RefSeq" id="WP_171320001.1">
    <property type="nucleotide sequence ID" value="NZ_VTXO01000001.1"/>
</dbReference>
<feature type="region of interest" description="Disordered" evidence="2">
    <location>
        <begin position="209"/>
        <end position="228"/>
    </location>
</feature>
<dbReference type="GO" id="GO:0004519">
    <property type="term" value="F:endonuclease activity"/>
    <property type="evidence" value="ECO:0007669"/>
    <property type="project" value="InterPro"/>
</dbReference>
<name>A0AAE5LGH9_9VIBR</name>
<reference evidence="3 4" key="1">
    <citation type="submission" date="2019-08" db="EMBL/GenBank/DDBJ databases">
        <title>Draft genome sequencing and comparative genomics of hatchery-associated Vibrios.</title>
        <authorList>
            <person name="Kehlet-Delgado H."/>
            <person name="Mueller R.S."/>
        </authorList>
    </citation>
    <scope>NUCLEOTIDE SEQUENCE [LARGE SCALE GENOMIC DNA]</scope>
    <source>
        <strain evidence="3 4">01-65-5-1</strain>
    </source>
</reference>
<comment type="caution">
    <text evidence="3">The sequence shown here is derived from an EMBL/GenBank/DDBJ whole genome shotgun (WGS) entry which is preliminary data.</text>
</comment>
<organism evidence="3 4">
    <name type="scientific">Vibrio tubiashii</name>
    <dbReference type="NCBI Taxonomy" id="29498"/>
    <lineage>
        <taxon>Bacteria</taxon>
        <taxon>Pseudomonadati</taxon>
        <taxon>Pseudomonadota</taxon>
        <taxon>Gammaproteobacteria</taxon>
        <taxon>Vibrionales</taxon>
        <taxon>Vibrionaceae</taxon>
        <taxon>Vibrio</taxon>
        <taxon>Vibrio oreintalis group</taxon>
    </lineage>
</organism>
<evidence type="ECO:0000313" key="3">
    <source>
        <dbReference type="EMBL" id="NOI79234.1"/>
    </source>
</evidence>
<dbReference type="PROSITE" id="PS50005">
    <property type="entry name" value="TPR"/>
    <property type="match status" value="1"/>
</dbReference>
<dbReference type="InterPro" id="IPR019734">
    <property type="entry name" value="TPR_rpt"/>
</dbReference>
<proteinExistence type="predicted"/>
<evidence type="ECO:0000256" key="2">
    <source>
        <dbReference type="SAM" id="MobiDB-lite"/>
    </source>
</evidence>
<protein>
    <recommendedName>
        <fullName evidence="5">Terminase</fullName>
    </recommendedName>
</protein>
<dbReference type="Proteomes" id="UP000572722">
    <property type="component" value="Unassembled WGS sequence"/>
</dbReference>
<keyword evidence="1" id="KW-0802">TPR repeat</keyword>
<dbReference type="EMBL" id="VTXO01000001">
    <property type="protein sequence ID" value="NOI79234.1"/>
    <property type="molecule type" value="Genomic_DNA"/>
</dbReference>
<feature type="repeat" description="TPR" evidence="1">
    <location>
        <begin position="175"/>
        <end position="208"/>
    </location>
</feature>
<evidence type="ECO:0000256" key="1">
    <source>
        <dbReference type="PROSITE-ProRule" id="PRU00339"/>
    </source>
</evidence>
<sequence>MLSILMKRQQLLKTVQVKQTNASTNTRTAFADKPWQETQAILKQDLSFLKSLAGSKEKEPYKQQLVDKYRPLIEKLLATHQGNYANLEVMWWFYLWQVDLGQFEAVYADFRLAIDSGLEPPTTWRTNGHTAFCDLVFTYSHQAVQNNKPFTKDHLIQTVNDLQSGHLATNAPLKAKMYRLVGDWYLEDGEKKLAHDMFEQVMRLDPNKGGRKTKLKELKEELGYDSPN</sequence>
<dbReference type="GO" id="GO:0003677">
    <property type="term" value="F:DNA binding"/>
    <property type="evidence" value="ECO:0007669"/>
    <property type="project" value="InterPro"/>
</dbReference>
<dbReference type="Pfam" id="PF05944">
    <property type="entry name" value="Phage_term_smal"/>
    <property type="match status" value="1"/>
</dbReference>
<evidence type="ECO:0000313" key="4">
    <source>
        <dbReference type="Proteomes" id="UP000572722"/>
    </source>
</evidence>
<dbReference type="InterPro" id="IPR010270">
    <property type="entry name" value="Phage_P2_GpM"/>
</dbReference>
<dbReference type="AlphaFoldDB" id="A0AAE5LGH9"/>
<accession>A0AAE5LGH9</accession>
<gene>
    <name evidence="3" type="ORF">F0237_01070</name>
</gene>
<evidence type="ECO:0008006" key="5">
    <source>
        <dbReference type="Google" id="ProtNLM"/>
    </source>
</evidence>